<dbReference type="EMBL" id="BMAQ01000006">
    <property type="protein sequence ID" value="GFR37636.1"/>
    <property type="molecule type" value="Genomic_DNA"/>
</dbReference>
<evidence type="ECO:0000313" key="1">
    <source>
        <dbReference type="EMBL" id="GFR37636.1"/>
    </source>
</evidence>
<dbReference type="SUPFAM" id="SSF89360">
    <property type="entry name" value="HesB-like domain"/>
    <property type="match status" value="1"/>
</dbReference>
<evidence type="ECO:0000313" key="2">
    <source>
        <dbReference type="Proteomes" id="UP000654993"/>
    </source>
</evidence>
<dbReference type="Proteomes" id="UP000654993">
    <property type="component" value="Unassembled WGS sequence"/>
</dbReference>
<reference evidence="1" key="2">
    <citation type="journal article" date="2021" name="Data Brief">
        <title>Draft genome sequence data of the facultative, thermophilic, xylanolytic bacterium Paenibacillus sp. strain DA-C8.</title>
        <authorList>
            <person name="Chhe C."/>
            <person name="Uke A."/>
            <person name="Baramee S."/>
            <person name="Ungkulpasvich U."/>
            <person name="Tachaapaikoon C."/>
            <person name="Pason P."/>
            <person name="Waeonukul R."/>
            <person name="Ratanakhanokchai K."/>
            <person name="Kosugi A."/>
        </authorList>
    </citation>
    <scope>NUCLEOTIDE SEQUENCE</scope>
    <source>
        <strain evidence="1">DA-C8</strain>
    </source>
</reference>
<comment type="caution">
    <text evidence="1">The sequence shown here is derived from an EMBL/GenBank/DDBJ whole genome shotgun (WGS) entry which is preliminary data.</text>
</comment>
<protein>
    <recommendedName>
        <fullName evidence="3">Iron-sulphur cluster biosynthesis</fullName>
    </recommendedName>
</protein>
<dbReference type="RefSeq" id="WP_200965924.1">
    <property type="nucleotide sequence ID" value="NZ_BMAQ01000006.1"/>
</dbReference>
<reference evidence="1" key="1">
    <citation type="submission" date="2020-08" db="EMBL/GenBank/DDBJ databases">
        <authorList>
            <person name="Uke A."/>
            <person name="Chhe C."/>
            <person name="Baramee S."/>
            <person name="Kosugi A."/>
        </authorList>
    </citation>
    <scope>NUCLEOTIDE SEQUENCE</scope>
    <source>
        <strain evidence="1">DA-C8</strain>
    </source>
</reference>
<gene>
    <name evidence="1" type="primary">yneR</name>
    <name evidence="1" type="ORF">PRECH8_09320</name>
</gene>
<dbReference type="InterPro" id="IPR035903">
    <property type="entry name" value="HesB-like_dom_sf"/>
</dbReference>
<sequence>MKLQVTPEAVKWFKEEMGLEPGEAIRFYIQLYGSSGTKHHNFSLGIMRDTPPSDASLSTEVDGITFFFTEGDKWFLDEYEMKVTVEDGELKYTFDQI</sequence>
<organism evidence="1 2">
    <name type="scientific">Insulibacter thermoxylanivorax</name>
    <dbReference type="NCBI Taxonomy" id="2749268"/>
    <lineage>
        <taxon>Bacteria</taxon>
        <taxon>Bacillati</taxon>
        <taxon>Bacillota</taxon>
        <taxon>Bacilli</taxon>
        <taxon>Bacillales</taxon>
        <taxon>Paenibacillaceae</taxon>
        <taxon>Insulibacter</taxon>
    </lineage>
</organism>
<evidence type="ECO:0008006" key="3">
    <source>
        <dbReference type="Google" id="ProtNLM"/>
    </source>
</evidence>
<dbReference type="AlphaFoldDB" id="A0A916QFM2"/>
<name>A0A916QFM2_9BACL</name>
<keyword evidence="2" id="KW-1185">Reference proteome</keyword>
<accession>A0A916QFM2</accession>
<proteinExistence type="predicted"/>